<accession>A0A917V8W7</accession>
<dbReference type="AlphaFoldDB" id="A0A917V8W7"/>
<evidence type="ECO:0000313" key="1">
    <source>
        <dbReference type="EMBL" id="GGK51366.1"/>
    </source>
</evidence>
<sequence>MLLGDVIARLDDEVVALEALVSLDDLSLLAEVEAAASRDGLTPGGFAARAVQAFTASASDEDWVSLIGTIGRAEDPGGACLKGMLAFALKASRAGPACGHAH</sequence>
<protein>
    <submittedName>
        <fullName evidence="1">Uncharacterized protein</fullName>
    </submittedName>
</protein>
<comment type="caution">
    <text evidence="1">The sequence shown here is derived from an EMBL/GenBank/DDBJ whole genome shotgun (WGS) entry which is preliminary data.</text>
</comment>
<gene>
    <name evidence="1" type="ORF">GCM10011322_43010</name>
</gene>
<organism evidence="1 2">
    <name type="scientific">Salinarimonas ramus</name>
    <dbReference type="NCBI Taxonomy" id="690164"/>
    <lineage>
        <taxon>Bacteria</taxon>
        <taxon>Pseudomonadati</taxon>
        <taxon>Pseudomonadota</taxon>
        <taxon>Alphaproteobacteria</taxon>
        <taxon>Hyphomicrobiales</taxon>
        <taxon>Salinarimonadaceae</taxon>
        <taxon>Salinarimonas</taxon>
    </lineage>
</organism>
<keyword evidence="2" id="KW-1185">Reference proteome</keyword>
<dbReference type="Proteomes" id="UP000600449">
    <property type="component" value="Unassembled WGS sequence"/>
</dbReference>
<dbReference type="RefSeq" id="WP_188915333.1">
    <property type="nucleotide sequence ID" value="NZ_BMMF01000015.1"/>
</dbReference>
<evidence type="ECO:0000313" key="2">
    <source>
        <dbReference type="Proteomes" id="UP000600449"/>
    </source>
</evidence>
<reference evidence="1 2" key="1">
    <citation type="journal article" date="2014" name="Int. J. Syst. Evol. Microbiol.">
        <title>Complete genome sequence of Corynebacterium casei LMG S-19264T (=DSM 44701T), isolated from a smear-ripened cheese.</title>
        <authorList>
            <consortium name="US DOE Joint Genome Institute (JGI-PGF)"/>
            <person name="Walter F."/>
            <person name="Albersmeier A."/>
            <person name="Kalinowski J."/>
            <person name="Ruckert C."/>
        </authorList>
    </citation>
    <scope>NUCLEOTIDE SEQUENCE [LARGE SCALE GENOMIC DNA]</scope>
    <source>
        <strain evidence="1 2">CGMCC 1.9161</strain>
    </source>
</reference>
<proteinExistence type="predicted"/>
<dbReference type="EMBL" id="BMMF01000015">
    <property type="protein sequence ID" value="GGK51366.1"/>
    <property type="molecule type" value="Genomic_DNA"/>
</dbReference>
<name>A0A917V8W7_9HYPH</name>